<proteinExistence type="predicted"/>
<dbReference type="EMBL" id="LNZB01000031">
    <property type="protein sequence ID" value="KTD80451.1"/>
    <property type="molecule type" value="Genomic_DNA"/>
</dbReference>
<feature type="chain" id="PRO_5006919737" description="Outer membrane protein beta-barrel domain-containing protein" evidence="1">
    <location>
        <begin position="21"/>
        <end position="209"/>
    </location>
</feature>
<keyword evidence="3" id="KW-1185">Reference proteome</keyword>
<reference evidence="2 3" key="1">
    <citation type="submission" date="2015-11" db="EMBL/GenBank/DDBJ databases">
        <title>Genomic analysis of 38 Legionella species identifies large and diverse effector repertoires.</title>
        <authorList>
            <person name="Burstein D."/>
            <person name="Amaro F."/>
            <person name="Zusman T."/>
            <person name="Lifshitz Z."/>
            <person name="Cohen O."/>
            <person name="Gilbert J.A."/>
            <person name="Pupko T."/>
            <person name="Shuman H.A."/>
            <person name="Segal G."/>
        </authorList>
    </citation>
    <scope>NUCLEOTIDE SEQUENCE [LARGE SCALE GENOMIC DNA]</scope>
    <source>
        <strain evidence="2 3">ATCC 51914</strain>
    </source>
</reference>
<dbReference type="Proteomes" id="UP000054729">
    <property type="component" value="Unassembled WGS sequence"/>
</dbReference>
<feature type="signal peptide" evidence="1">
    <location>
        <begin position="1"/>
        <end position="20"/>
    </location>
</feature>
<protein>
    <recommendedName>
        <fullName evidence="4">Outer membrane protein beta-barrel domain-containing protein</fullName>
    </recommendedName>
</protein>
<dbReference type="PATRIC" id="fig|66969.6.peg.1260"/>
<sequence length="209" mass="22636">MKSHYVFLSVALLASQPAASNCFDCSNTRVSISGSTGVAFYNDAYARDGQSILGRLSLELQREFSESLSLGLEVGMQNGNTMRLDIPKPVLNTLGGEPVSVVVKPLLDALATLKITPFDNPGLFGFVKGGIAFRQLQVDRNEVNDLVRLNPELQAGLGYGLSDNGAFFVGYQHVFGKNPNYQVNPLTETGHIENLPSQHSILLGFSILF</sequence>
<accession>A0A0W1AH25</accession>
<evidence type="ECO:0000256" key="1">
    <source>
        <dbReference type="SAM" id="SignalP"/>
    </source>
</evidence>
<evidence type="ECO:0000313" key="3">
    <source>
        <dbReference type="Proteomes" id="UP000054729"/>
    </source>
</evidence>
<dbReference type="RefSeq" id="WP_028378551.1">
    <property type="nucleotide sequence ID" value="NZ_CAAAIQ010000008.1"/>
</dbReference>
<dbReference type="SUPFAM" id="SSF56925">
    <property type="entry name" value="OMPA-like"/>
    <property type="match status" value="1"/>
</dbReference>
<dbReference type="OrthoDB" id="5638045at2"/>
<gene>
    <name evidence="2" type="ORF">Lwal_1148</name>
</gene>
<dbReference type="InterPro" id="IPR011250">
    <property type="entry name" value="OMP/PagP_B-barrel"/>
</dbReference>
<dbReference type="AlphaFoldDB" id="A0A0W1AH25"/>
<comment type="caution">
    <text evidence="2">The sequence shown here is derived from an EMBL/GenBank/DDBJ whole genome shotgun (WGS) entry which is preliminary data.</text>
</comment>
<organism evidence="2 3">
    <name type="scientific">Legionella waltersii</name>
    <dbReference type="NCBI Taxonomy" id="66969"/>
    <lineage>
        <taxon>Bacteria</taxon>
        <taxon>Pseudomonadati</taxon>
        <taxon>Pseudomonadota</taxon>
        <taxon>Gammaproteobacteria</taxon>
        <taxon>Legionellales</taxon>
        <taxon>Legionellaceae</taxon>
        <taxon>Legionella</taxon>
    </lineage>
</organism>
<name>A0A0W1AH25_9GAMM</name>
<evidence type="ECO:0008006" key="4">
    <source>
        <dbReference type="Google" id="ProtNLM"/>
    </source>
</evidence>
<keyword evidence="1" id="KW-0732">Signal</keyword>
<evidence type="ECO:0000313" key="2">
    <source>
        <dbReference type="EMBL" id="KTD80451.1"/>
    </source>
</evidence>
<dbReference type="STRING" id="66969.Lwal_1148"/>